<dbReference type="Proteomes" id="UP000182652">
    <property type="component" value="Unassembled WGS sequence"/>
</dbReference>
<keyword evidence="2" id="KW-1185">Reference proteome</keyword>
<proteinExistence type="predicted"/>
<gene>
    <name evidence="1" type="ORF">SAMN04489745_0878</name>
</gene>
<evidence type="ECO:0000313" key="1">
    <source>
        <dbReference type="EMBL" id="SEB65505.1"/>
    </source>
</evidence>
<dbReference type="InterPro" id="IPR016064">
    <property type="entry name" value="NAD/diacylglycerol_kinase_sf"/>
</dbReference>
<dbReference type="STRING" id="156980.SAMN04489745_0878"/>
<dbReference type="PANTHER" id="PTHR13158:SF5">
    <property type="entry name" value="NAD KINASE 2, MITOCHONDRIAL"/>
    <property type="match status" value="1"/>
</dbReference>
<dbReference type="GO" id="GO:0019674">
    <property type="term" value="P:NAD+ metabolic process"/>
    <property type="evidence" value="ECO:0007669"/>
    <property type="project" value="InterPro"/>
</dbReference>
<dbReference type="EMBL" id="FNSN01000003">
    <property type="protein sequence ID" value="SEB65505.1"/>
    <property type="molecule type" value="Genomic_DNA"/>
</dbReference>
<organism evidence="1 2">
    <name type="scientific">Arthrobacter woluwensis</name>
    <dbReference type="NCBI Taxonomy" id="156980"/>
    <lineage>
        <taxon>Bacteria</taxon>
        <taxon>Bacillati</taxon>
        <taxon>Actinomycetota</taxon>
        <taxon>Actinomycetes</taxon>
        <taxon>Micrococcales</taxon>
        <taxon>Micrococcaceae</taxon>
        <taxon>Arthrobacter</taxon>
    </lineage>
</organism>
<protein>
    <submittedName>
        <fullName evidence="1">ATP-NAD kinase</fullName>
    </submittedName>
</protein>
<accession>A0A1H4L584</accession>
<dbReference type="RefSeq" id="WP_066216038.1">
    <property type="nucleotide sequence ID" value="NZ_FNSN01000003.1"/>
</dbReference>
<sequence>MANPRMVLVHRRTELDELLDRHGTRGQVEFFLKVRDRDLAEVQAAHDTLTEARAALRQAVPAGWRTGEVERADLSRFLMAPDDVVVVVGQDGLVANTAKYLAGQPVIGVNAEPRRNPGVLVRHSPRRAAALLAQASAGTPGAWGLPQERLSMVTARTDDGQELSALNEVFLGHASHQSARYELRTPDGRRERQSSSGLIVSTGTGSTGWCASIAGERGGRALPAPTDPQLAWFVREAWPSPATGATLTEGLLQPGEALSVTVSSEQLVVFGDGMEDDRLTLTWGQEVLVGLAPAPLNLVA</sequence>
<dbReference type="PANTHER" id="PTHR13158">
    <property type="match status" value="1"/>
</dbReference>
<dbReference type="InterPro" id="IPR017437">
    <property type="entry name" value="ATP-NAD_kinase_PpnK-typ_C"/>
</dbReference>
<dbReference type="SUPFAM" id="SSF111331">
    <property type="entry name" value="NAD kinase/diacylglycerol kinase-like"/>
    <property type="match status" value="1"/>
</dbReference>
<reference evidence="1 2" key="1">
    <citation type="submission" date="2016-10" db="EMBL/GenBank/DDBJ databases">
        <authorList>
            <person name="de Groot N.N."/>
        </authorList>
    </citation>
    <scope>NUCLEOTIDE SEQUENCE [LARGE SCALE GENOMIC DNA]</scope>
    <source>
        <strain evidence="1 2">DSM 10495</strain>
    </source>
</reference>
<dbReference type="Gene3D" id="2.60.200.30">
    <property type="entry name" value="Probable inorganic polyphosphate/atp-NAD kinase, domain 2"/>
    <property type="match status" value="1"/>
</dbReference>
<keyword evidence="1" id="KW-0808">Transferase</keyword>
<dbReference type="GO" id="GO:0003951">
    <property type="term" value="F:NAD+ kinase activity"/>
    <property type="evidence" value="ECO:0007669"/>
    <property type="project" value="InterPro"/>
</dbReference>
<keyword evidence="1" id="KW-0418">Kinase</keyword>
<dbReference type="AlphaFoldDB" id="A0A1H4L584"/>
<name>A0A1H4L584_9MICC</name>
<evidence type="ECO:0000313" key="2">
    <source>
        <dbReference type="Proteomes" id="UP000182652"/>
    </source>
</evidence>